<proteinExistence type="inferred from homology"/>
<name>F6FUZ7_ISOV2</name>
<dbReference type="AlphaFoldDB" id="F6FUZ7"/>
<protein>
    <recommendedName>
        <fullName evidence="7">Membrane associated protein</fullName>
    </recommendedName>
</protein>
<feature type="coiled-coil region" evidence="2">
    <location>
        <begin position="90"/>
        <end position="124"/>
    </location>
</feature>
<keyword evidence="4" id="KW-0472">Membrane</keyword>
<dbReference type="Gene3D" id="3.30.70.1880">
    <property type="entry name" value="Protein of unknown function DUF881"/>
    <property type="match status" value="1"/>
</dbReference>
<feature type="compositionally biased region" description="Polar residues" evidence="3">
    <location>
        <begin position="293"/>
        <end position="303"/>
    </location>
</feature>
<evidence type="ECO:0008006" key="7">
    <source>
        <dbReference type="Google" id="ProtNLM"/>
    </source>
</evidence>
<comment type="similarity">
    <text evidence="1">Belongs to the UPF0749 family.</text>
</comment>
<evidence type="ECO:0000313" key="6">
    <source>
        <dbReference type="Proteomes" id="UP000009236"/>
    </source>
</evidence>
<dbReference type="KEGG" id="iva:Isova_1584"/>
<dbReference type="eggNOG" id="COG3879">
    <property type="taxonomic scope" value="Bacteria"/>
</dbReference>
<organism evidence="6">
    <name type="scientific">Isoptericola variabilis (strain 225)</name>
    <dbReference type="NCBI Taxonomy" id="743718"/>
    <lineage>
        <taxon>Bacteria</taxon>
        <taxon>Bacillati</taxon>
        <taxon>Actinomycetota</taxon>
        <taxon>Actinomycetes</taxon>
        <taxon>Micrococcales</taxon>
        <taxon>Promicromonosporaceae</taxon>
        <taxon>Isoptericola</taxon>
    </lineage>
</organism>
<evidence type="ECO:0000256" key="1">
    <source>
        <dbReference type="ARBA" id="ARBA00009108"/>
    </source>
</evidence>
<accession>F6FUZ7</accession>
<keyword evidence="4" id="KW-0812">Transmembrane</keyword>
<dbReference type="InterPro" id="IPR010273">
    <property type="entry name" value="DUF881"/>
</dbReference>
<dbReference type="Proteomes" id="UP000009236">
    <property type="component" value="Chromosome"/>
</dbReference>
<dbReference type="STRING" id="743718.Isova_1584"/>
<evidence type="ECO:0000256" key="3">
    <source>
        <dbReference type="SAM" id="MobiDB-lite"/>
    </source>
</evidence>
<dbReference type="Pfam" id="PF05949">
    <property type="entry name" value="DUF881"/>
    <property type="match status" value="1"/>
</dbReference>
<evidence type="ECO:0000313" key="5">
    <source>
        <dbReference type="EMBL" id="AEG44337.1"/>
    </source>
</evidence>
<keyword evidence="6" id="KW-1185">Reference proteome</keyword>
<dbReference type="EMBL" id="CP002810">
    <property type="protein sequence ID" value="AEG44337.1"/>
    <property type="molecule type" value="Genomic_DNA"/>
</dbReference>
<dbReference type="PANTHER" id="PTHR37313:SF1">
    <property type="entry name" value="UPF0749 PROTEIN RV1823"/>
    <property type="match status" value="1"/>
</dbReference>
<reference evidence="5 6" key="1">
    <citation type="submission" date="2011-05" db="EMBL/GenBank/DDBJ databases">
        <title>Complete sequence of Isoptericola variabilis 225.</title>
        <authorList>
            <consortium name="US DOE Joint Genome Institute"/>
            <person name="Lucas S."/>
            <person name="Han J."/>
            <person name="Lapidus A."/>
            <person name="Cheng J.-F."/>
            <person name="Goodwin L."/>
            <person name="Pitluck S."/>
            <person name="Peters L."/>
            <person name="Mikhailova N."/>
            <person name="Zeytun A."/>
            <person name="Han C."/>
            <person name="Tapia R."/>
            <person name="Land M."/>
            <person name="Hauser L."/>
            <person name="Kyrpides N."/>
            <person name="Ivanova N."/>
            <person name="Pagani I."/>
            <person name="Siebers A."/>
            <person name="Allgaier M."/>
            <person name="Thelen M."/>
            <person name="Hugenholtz P."/>
            <person name="Gladden J."/>
            <person name="Woyke T."/>
        </authorList>
    </citation>
    <scope>NUCLEOTIDE SEQUENCE [LARGE SCALE GENOMIC DNA]</scope>
    <source>
        <strain evidence="6">225</strain>
    </source>
</reference>
<dbReference type="PANTHER" id="PTHR37313">
    <property type="entry name" value="UPF0749 PROTEIN RV1825"/>
    <property type="match status" value="1"/>
</dbReference>
<evidence type="ECO:0000256" key="4">
    <source>
        <dbReference type="SAM" id="Phobius"/>
    </source>
</evidence>
<keyword evidence="4" id="KW-1133">Transmembrane helix</keyword>
<keyword evidence="2" id="KW-0175">Coiled coil</keyword>
<feature type="region of interest" description="Disordered" evidence="3">
    <location>
        <begin position="275"/>
        <end position="303"/>
    </location>
</feature>
<dbReference type="RefSeq" id="WP_013838729.1">
    <property type="nucleotide sequence ID" value="NC_015588.1"/>
</dbReference>
<feature type="transmembrane region" description="Helical" evidence="4">
    <location>
        <begin position="55"/>
        <end position="76"/>
    </location>
</feature>
<gene>
    <name evidence="5" type="ordered locus">Isova_1584</name>
</gene>
<sequence length="303" mass="31419">MTAPAPARPGGRPRPDASMTLLVEVMERPLDPAYAEAAARRRAVREGRAPDRRSPVGVVLLVLVAILLGLMTASAARQLRVPQEGVAEARALLEDEIAARSAQAEALQARSATLSDEIEALQRATLARDPVLAEQLRLDGLVNGSRAVRGPGLVVTLTDGGGGLTDGDGEPGSRVQYTDVRTVVNALWAAGAEAVSVDGQRLTSVSAIRNAGDAILVDLVPLPGPTYTIRAIGDPQAMQAAYARSDAPTYLQLLASGYGIESSVTAAEDLELPGVGTQQLRSAEPLSDALPSPSGTATEEVSP</sequence>
<dbReference type="GO" id="GO:0005886">
    <property type="term" value="C:plasma membrane"/>
    <property type="evidence" value="ECO:0007669"/>
    <property type="project" value="TreeGrafter"/>
</dbReference>
<dbReference type="HOGENOM" id="CLU_040273_1_0_11"/>
<evidence type="ECO:0000256" key="2">
    <source>
        <dbReference type="SAM" id="Coils"/>
    </source>
</evidence>